<dbReference type="PANTHER" id="PTHR43569:SF2">
    <property type="entry name" value="AMIDOHYDROLASE-RELATED DOMAIN-CONTAINING PROTEIN"/>
    <property type="match status" value="1"/>
</dbReference>
<dbReference type="InterPro" id="IPR006680">
    <property type="entry name" value="Amidohydro-rel"/>
</dbReference>
<comment type="caution">
    <text evidence="3">The sequence shown here is derived from an EMBL/GenBank/DDBJ whole genome shotgun (WGS) entry which is preliminary data.</text>
</comment>
<feature type="domain" description="Amidohydrolase-related" evidence="2">
    <location>
        <begin position="14"/>
        <end position="115"/>
    </location>
</feature>
<comment type="similarity">
    <text evidence="1">Belongs to the metallo-dependent hydrolases superfamily.</text>
</comment>
<evidence type="ECO:0000259" key="2">
    <source>
        <dbReference type="Pfam" id="PF04909"/>
    </source>
</evidence>
<protein>
    <recommendedName>
        <fullName evidence="2">Amidohydrolase-related domain-containing protein</fullName>
    </recommendedName>
</protein>
<accession>A0ABS5TB73</accession>
<dbReference type="InterPro" id="IPR032466">
    <property type="entry name" value="Metal_Hydrolase"/>
</dbReference>
<dbReference type="PANTHER" id="PTHR43569">
    <property type="entry name" value="AMIDOHYDROLASE"/>
    <property type="match status" value="1"/>
</dbReference>
<evidence type="ECO:0000256" key="1">
    <source>
        <dbReference type="ARBA" id="ARBA00038310"/>
    </source>
</evidence>
<gene>
    <name evidence="3" type="ORF">KIH74_05210</name>
</gene>
<dbReference type="Proteomes" id="UP001197247">
    <property type="component" value="Unassembled WGS sequence"/>
</dbReference>
<dbReference type="InterPro" id="IPR052350">
    <property type="entry name" value="Metallo-dep_Lactonases"/>
</dbReference>
<organism evidence="3 4">
    <name type="scientific">Kineosporia corallincola</name>
    <dbReference type="NCBI Taxonomy" id="2835133"/>
    <lineage>
        <taxon>Bacteria</taxon>
        <taxon>Bacillati</taxon>
        <taxon>Actinomycetota</taxon>
        <taxon>Actinomycetes</taxon>
        <taxon>Kineosporiales</taxon>
        <taxon>Kineosporiaceae</taxon>
        <taxon>Kineosporia</taxon>
    </lineage>
</organism>
<sequence length="125" mass="13998">MKHIPQPAGEEAIIDAHQHVWDLDRAPYPWLGPATPLWNRTFTLAELLPHLERHGIARTVLVQSADNAQDTDHMLAVADEYPQVLAGIVVHVPLGRPREAHERLTRLRHDRRVVGRSGPCLPSGP</sequence>
<evidence type="ECO:0000313" key="3">
    <source>
        <dbReference type="EMBL" id="MBT0768310.1"/>
    </source>
</evidence>
<reference evidence="3 4" key="1">
    <citation type="submission" date="2021-05" db="EMBL/GenBank/DDBJ databases">
        <title>Kineosporia and Streptomyces sp. nov. two new marine actinobacteria isolated from Coral.</title>
        <authorList>
            <person name="Buangrab K."/>
            <person name="Sutthacheep M."/>
            <person name="Yeemin T."/>
            <person name="Harunari E."/>
            <person name="Igarashi Y."/>
            <person name="Kanchanasin P."/>
            <person name="Tanasupawat S."/>
            <person name="Phongsopitanun W."/>
        </authorList>
    </citation>
    <scope>NUCLEOTIDE SEQUENCE [LARGE SCALE GENOMIC DNA]</scope>
    <source>
        <strain evidence="3 4">J2-2</strain>
    </source>
</reference>
<keyword evidence="4" id="KW-1185">Reference proteome</keyword>
<dbReference type="EMBL" id="JAHBAY010000002">
    <property type="protein sequence ID" value="MBT0768310.1"/>
    <property type="molecule type" value="Genomic_DNA"/>
</dbReference>
<evidence type="ECO:0000313" key="4">
    <source>
        <dbReference type="Proteomes" id="UP001197247"/>
    </source>
</evidence>
<proteinExistence type="inferred from homology"/>
<dbReference type="Pfam" id="PF04909">
    <property type="entry name" value="Amidohydro_2"/>
    <property type="match status" value="1"/>
</dbReference>
<dbReference type="Gene3D" id="3.20.20.140">
    <property type="entry name" value="Metal-dependent hydrolases"/>
    <property type="match status" value="1"/>
</dbReference>
<name>A0ABS5TB73_9ACTN</name>
<dbReference type="RefSeq" id="WP_214154610.1">
    <property type="nucleotide sequence ID" value="NZ_JAHBAY010000002.1"/>
</dbReference>
<dbReference type="SUPFAM" id="SSF51556">
    <property type="entry name" value="Metallo-dependent hydrolases"/>
    <property type="match status" value="1"/>
</dbReference>